<evidence type="ECO:0000313" key="9">
    <source>
        <dbReference type="Proteomes" id="UP000177803"/>
    </source>
</evidence>
<dbReference type="SUPFAM" id="SSF52833">
    <property type="entry name" value="Thioredoxin-like"/>
    <property type="match status" value="1"/>
</dbReference>
<dbReference type="EMBL" id="MFQR01000012">
    <property type="protein sequence ID" value="OGH84582.1"/>
    <property type="molecule type" value="Genomic_DNA"/>
</dbReference>
<protein>
    <recommendedName>
        <fullName evidence="7">Thioredoxin-like fold domain-containing protein</fullName>
    </recommendedName>
</protein>
<evidence type="ECO:0000256" key="6">
    <source>
        <dbReference type="SAM" id="Phobius"/>
    </source>
</evidence>
<evidence type="ECO:0000256" key="4">
    <source>
        <dbReference type="ARBA" id="ARBA00023157"/>
    </source>
</evidence>
<dbReference type="InterPro" id="IPR036249">
    <property type="entry name" value="Thioredoxin-like_sf"/>
</dbReference>
<reference evidence="8 9" key="1">
    <citation type="journal article" date="2016" name="Nat. Commun.">
        <title>Thousands of microbial genomes shed light on interconnected biogeochemical processes in an aquifer system.</title>
        <authorList>
            <person name="Anantharaman K."/>
            <person name="Brown C.T."/>
            <person name="Hug L.A."/>
            <person name="Sharon I."/>
            <person name="Castelle C.J."/>
            <person name="Probst A.J."/>
            <person name="Thomas B.C."/>
            <person name="Singh A."/>
            <person name="Wilkins M.J."/>
            <person name="Karaoz U."/>
            <person name="Brodie E.L."/>
            <person name="Williams K.H."/>
            <person name="Hubbard S.S."/>
            <person name="Banfield J.F."/>
        </authorList>
    </citation>
    <scope>NUCLEOTIDE SEQUENCE [LARGE SCALE GENOMIC DNA]</scope>
</reference>
<evidence type="ECO:0000259" key="7">
    <source>
        <dbReference type="Pfam" id="PF13462"/>
    </source>
</evidence>
<dbReference type="AlphaFoldDB" id="A0A1F6NKX8"/>
<dbReference type="InterPro" id="IPR012336">
    <property type="entry name" value="Thioredoxin-like_fold"/>
</dbReference>
<comment type="similarity">
    <text evidence="1">Belongs to the thioredoxin family. DsbA subfamily.</text>
</comment>
<keyword evidence="4" id="KW-1015">Disulfide bond</keyword>
<keyword evidence="6" id="KW-0472">Membrane</keyword>
<keyword evidence="5" id="KW-0676">Redox-active center</keyword>
<proteinExistence type="inferred from homology"/>
<dbReference type="PANTHER" id="PTHR13887:SF14">
    <property type="entry name" value="DISULFIDE BOND FORMATION PROTEIN D"/>
    <property type="match status" value="1"/>
</dbReference>
<evidence type="ECO:0000256" key="3">
    <source>
        <dbReference type="ARBA" id="ARBA00023002"/>
    </source>
</evidence>
<sequence>MQKKIILYILIALALAISLLFLVKEVKLFQSIDITPEEKPLIGSQLMYIPTSEKDPEYGNPGAALVIVEFTDFGCAKCQKIHAILYKFVTAHPLAAKMVWKDVPTSGWFSAGSKQAHEAAYCAFKQNKFWEFTNQVALDRANLKDYNLKKIAEGLKLDMGQWQTCLTADETKNKIQNSMDLASALGVNELPGVFVNNKKVTIPDDVNFEEMLNNFIKE</sequence>
<feature type="transmembrane region" description="Helical" evidence="6">
    <location>
        <begin position="6"/>
        <end position="23"/>
    </location>
</feature>
<dbReference type="Proteomes" id="UP000177803">
    <property type="component" value="Unassembled WGS sequence"/>
</dbReference>
<evidence type="ECO:0000256" key="1">
    <source>
        <dbReference type="ARBA" id="ARBA00005791"/>
    </source>
</evidence>
<dbReference type="PANTHER" id="PTHR13887">
    <property type="entry name" value="GLUTATHIONE S-TRANSFERASE KAPPA"/>
    <property type="match status" value="1"/>
</dbReference>
<name>A0A1F6NKX8_9BACT</name>
<dbReference type="Pfam" id="PF13462">
    <property type="entry name" value="Thioredoxin_4"/>
    <property type="match status" value="1"/>
</dbReference>
<evidence type="ECO:0000256" key="2">
    <source>
        <dbReference type="ARBA" id="ARBA00022729"/>
    </source>
</evidence>
<feature type="domain" description="Thioredoxin-like fold" evidence="7">
    <location>
        <begin position="52"/>
        <end position="204"/>
    </location>
</feature>
<keyword evidence="6" id="KW-1133">Transmembrane helix</keyword>
<comment type="caution">
    <text evidence="8">The sequence shown here is derived from an EMBL/GenBank/DDBJ whole genome shotgun (WGS) entry which is preliminary data.</text>
</comment>
<evidence type="ECO:0000256" key="5">
    <source>
        <dbReference type="ARBA" id="ARBA00023284"/>
    </source>
</evidence>
<gene>
    <name evidence="8" type="ORF">A2261_03020</name>
</gene>
<accession>A0A1F6NKX8</accession>
<keyword evidence="6" id="KW-0812">Transmembrane</keyword>
<dbReference type="Gene3D" id="3.40.30.10">
    <property type="entry name" value="Glutaredoxin"/>
    <property type="match status" value="1"/>
</dbReference>
<evidence type="ECO:0000313" key="8">
    <source>
        <dbReference type="EMBL" id="OGH84582.1"/>
    </source>
</evidence>
<dbReference type="GO" id="GO:0016491">
    <property type="term" value="F:oxidoreductase activity"/>
    <property type="evidence" value="ECO:0007669"/>
    <property type="project" value="UniProtKB-KW"/>
</dbReference>
<keyword evidence="3" id="KW-0560">Oxidoreductase</keyword>
<keyword evidence="2" id="KW-0732">Signal</keyword>
<organism evidence="8 9">
    <name type="scientific">Candidatus Magasanikbacteria bacterium RIFOXYA2_FULL_44_8</name>
    <dbReference type="NCBI Taxonomy" id="1798696"/>
    <lineage>
        <taxon>Bacteria</taxon>
        <taxon>Candidatus Magasanikiibacteriota</taxon>
    </lineage>
</organism>